<reference evidence="3 4" key="1">
    <citation type="submission" date="2019-07" db="EMBL/GenBank/DDBJ databases">
        <title>Genome assembly of two rare yeast pathogens: Diutina rugosa and Trichomonascus ciferrii.</title>
        <authorList>
            <person name="Mixao V."/>
            <person name="Saus E."/>
            <person name="Hansen A."/>
            <person name="Lass-Flor C."/>
            <person name="Gabaldon T."/>
        </authorList>
    </citation>
    <scope>NUCLEOTIDE SEQUENCE [LARGE SCALE GENOMIC DNA]</scope>
    <source>
        <strain evidence="3 4">CBS 613</strain>
    </source>
</reference>
<dbReference type="PANTHER" id="PTHR46467:SF1">
    <property type="entry name" value="TETHER CONTAINING UBX DOMAIN FOR GLUT4"/>
    <property type="match status" value="1"/>
</dbReference>
<dbReference type="AlphaFoldDB" id="A0A642UTN4"/>
<feature type="compositionally biased region" description="Basic and acidic residues" evidence="1">
    <location>
        <begin position="237"/>
        <end position="247"/>
    </location>
</feature>
<dbReference type="OMA" id="ERIMLIW"/>
<keyword evidence="4" id="KW-1185">Reference proteome</keyword>
<protein>
    <recommendedName>
        <fullName evidence="2">TUG ubiquitin-like domain-containing protein</fullName>
    </recommendedName>
</protein>
<dbReference type="GeneID" id="54780273"/>
<name>A0A642UTN4_DIURU</name>
<dbReference type="PANTHER" id="PTHR46467">
    <property type="entry name" value="TETHER CONTAINING UBX DOMAIN FOR GLUT4"/>
    <property type="match status" value="1"/>
</dbReference>
<evidence type="ECO:0000313" key="3">
    <source>
        <dbReference type="EMBL" id="KAA8905192.1"/>
    </source>
</evidence>
<dbReference type="GO" id="GO:0006886">
    <property type="term" value="P:intracellular protein transport"/>
    <property type="evidence" value="ECO:0007669"/>
    <property type="project" value="TreeGrafter"/>
</dbReference>
<evidence type="ECO:0000259" key="2">
    <source>
        <dbReference type="Pfam" id="PF11470"/>
    </source>
</evidence>
<dbReference type="SUPFAM" id="SSF54236">
    <property type="entry name" value="Ubiquitin-like"/>
    <property type="match status" value="1"/>
</dbReference>
<dbReference type="InterPro" id="IPR021569">
    <property type="entry name" value="TUG-UBL1"/>
</dbReference>
<evidence type="ECO:0000256" key="1">
    <source>
        <dbReference type="SAM" id="MobiDB-lite"/>
    </source>
</evidence>
<feature type="region of interest" description="Disordered" evidence="1">
    <location>
        <begin position="223"/>
        <end position="273"/>
    </location>
</feature>
<dbReference type="Proteomes" id="UP000449547">
    <property type="component" value="Unassembled WGS sequence"/>
</dbReference>
<feature type="compositionally biased region" description="Polar residues" evidence="1">
    <location>
        <begin position="248"/>
        <end position="260"/>
    </location>
</feature>
<accession>A0A642UTN4</accession>
<organism evidence="3 4">
    <name type="scientific">Diutina rugosa</name>
    <name type="common">Yeast</name>
    <name type="synonym">Candida rugosa</name>
    <dbReference type="NCBI Taxonomy" id="5481"/>
    <lineage>
        <taxon>Eukaryota</taxon>
        <taxon>Fungi</taxon>
        <taxon>Dikarya</taxon>
        <taxon>Ascomycota</taxon>
        <taxon>Saccharomycotina</taxon>
        <taxon>Pichiomycetes</taxon>
        <taxon>Debaryomycetaceae</taxon>
        <taxon>Diutina</taxon>
    </lineage>
</organism>
<comment type="caution">
    <text evidence="3">The sequence shown here is derived from an EMBL/GenBank/DDBJ whole genome shotgun (WGS) entry which is preliminary data.</text>
</comment>
<dbReference type="RefSeq" id="XP_034013578.1">
    <property type="nucleotide sequence ID" value="XM_034154184.1"/>
</dbReference>
<feature type="domain" description="TUG ubiquitin-like" evidence="2">
    <location>
        <begin position="8"/>
        <end position="70"/>
    </location>
</feature>
<dbReference type="GO" id="GO:0005737">
    <property type="term" value="C:cytoplasm"/>
    <property type="evidence" value="ECO:0007669"/>
    <property type="project" value="TreeGrafter"/>
</dbReference>
<dbReference type="Pfam" id="PF11470">
    <property type="entry name" value="TUG-UBL1"/>
    <property type="match status" value="1"/>
</dbReference>
<dbReference type="Gene3D" id="3.10.20.90">
    <property type="entry name" value="Phosphatidylinositol 3-kinase Catalytic Subunit, Chain A, domain 1"/>
    <property type="match status" value="1"/>
</dbReference>
<evidence type="ECO:0000313" key="4">
    <source>
        <dbReference type="Proteomes" id="UP000449547"/>
    </source>
</evidence>
<dbReference type="GO" id="GO:0005634">
    <property type="term" value="C:nucleus"/>
    <property type="evidence" value="ECO:0007669"/>
    <property type="project" value="TreeGrafter"/>
</dbReference>
<dbReference type="EMBL" id="SWFT01000050">
    <property type="protein sequence ID" value="KAA8905192.1"/>
    <property type="molecule type" value="Genomic_DNA"/>
</dbReference>
<sequence length="483" mass="54209">MASVTVNVTYGYQSKKISIPKSSTVGQLASQAATAFNINGDPSLEHKGKRLDPSLPLRFTQLVQNSTVKLNVEATTTSTPSAIAIKIATPESSTVVKTTNDVTIEAALKLAEANLQTSIIKPGIEVSLMNTVYQDLSLPLKQVSGSATNTVMRVRYPVSNVDRQKEQQEVVAKQLAEQRARNEAQRVERERLEAERQRRIYELKKEIHEQQTELLENDDEMMEAREEEQIENYESQHPVESRKDSQTKSKPTTADESISPSAPMKDGDQLYVPTNQPMPIYENPEEDYTLTVDKAKLYHKLVQQSGKRTRPTQHEPIHPRQYLIRIKFPDRNLLQLNFVSDADSVKLGQIVKRIDEVILDKWIGKYHLKLGYPPFQQVPLSFDTNGSRLHDLPQFFSGERIALIWEPASVTIGVASSGPFLKEGAISDQLSTRDLPEVKSESQRGNFADSQEPRETKSSTTPTSTTKSNSGKSVPKWLQIGKK</sequence>
<dbReference type="InterPro" id="IPR029071">
    <property type="entry name" value="Ubiquitin-like_domsf"/>
</dbReference>
<dbReference type="GO" id="GO:0012506">
    <property type="term" value="C:vesicle membrane"/>
    <property type="evidence" value="ECO:0007669"/>
    <property type="project" value="TreeGrafter"/>
</dbReference>
<feature type="region of interest" description="Disordered" evidence="1">
    <location>
        <begin position="432"/>
        <end position="483"/>
    </location>
</feature>
<proteinExistence type="predicted"/>
<gene>
    <name evidence="3" type="ORF">DIURU_001620</name>
</gene>
<feature type="compositionally biased region" description="Low complexity" evidence="1">
    <location>
        <begin position="458"/>
        <end position="473"/>
    </location>
</feature>
<dbReference type="OrthoDB" id="440781at2759"/>
<dbReference type="VEuPathDB" id="FungiDB:DIURU_001620"/>